<gene>
    <name evidence="1" type="ORF">METZ01_LOCUS409091</name>
</gene>
<sequence length="22" mass="2712">FILRAMIILRLFVQSYIGVRRF</sequence>
<evidence type="ECO:0000313" key="1">
    <source>
        <dbReference type="EMBL" id="SVD56237.1"/>
    </source>
</evidence>
<reference evidence="1" key="1">
    <citation type="submission" date="2018-05" db="EMBL/GenBank/DDBJ databases">
        <authorList>
            <person name="Lanie J.A."/>
            <person name="Ng W.-L."/>
            <person name="Kazmierczak K.M."/>
            <person name="Andrzejewski T.M."/>
            <person name="Davidsen T.M."/>
            <person name="Wayne K.J."/>
            <person name="Tettelin H."/>
            <person name="Glass J.I."/>
            <person name="Rusch D."/>
            <person name="Podicherti R."/>
            <person name="Tsui H.-C.T."/>
            <person name="Winkler M.E."/>
        </authorList>
    </citation>
    <scope>NUCLEOTIDE SEQUENCE</scope>
</reference>
<feature type="non-terminal residue" evidence="1">
    <location>
        <position position="1"/>
    </location>
</feature>
<accession>A0A382WBK1</accession>
<name>A0A382WBK1_9ZZZZ</name>
<organism evidence="1">
    <name type="scientific">marine metagenome</name>
    <dbReference type="NCBI Taxonomy" id="408172"/>
    <lineage>
        <taxon>unclassified sequences</taxon>
        <taxon>metagenomes</taxon>
        <taxon>ecological metagenomes</taxon>
    </lineage>
</organism>
<protein>
    <submittedName>
        <fullName evidence="1">Uncharacterized protein</fullName>
    </submittedName>
</protein>
<feature type="non-terminal residue" evidence="1">
    <location>
        <position position="22"/>
    </location>
</feature>
<proteinExistence type="predicted"/>
<dbReference type="EMBL" id="UINC01158604">
    <property type="protein sequence ID" value="SVD56237.1"/>
    <property type="molecule type" value="Genomic_DNA"/>
</dbReference>
<dbReference type="AlphaFoldDB" id="A0A382WBK1"/>